<name>A0ABR2GD63_9ROSI</name>
<organism evidence="1 2">
    <name type="scientific">Hibiscus sabdariffa</name>
    <name type="common">roselle</name>
    <dbReference type="NCBI Taxonomy" id="183260"/>
    <lineage>
        <taxon>Eukaryota</taxon>
        <taxon>Viridiplantae</taxon>
        <taxon>Streptophyta</taxon>
        <taxon>Embryophyta</taxon>
        <taxon>Tracheophyta</taxon>
        <taxon>Spermatophyta</taxon>
        <taxon>Magnoliopsida</taxon>
        <taxon>eudicotyledons</taxon>
        <taxon>Gunneridae</taxon>
        <taxon>Pentapetalae</taxon>
        <taxon>rosids</taxon>
        <taxon>malvids</taxon>
        <taxon>Malvales</taxon>
        <taxon>Malvaceae</taxon>
        <taxon>Malvoideae</taxon>
        <taxon>Hibiscus</taxon>
    </lineage>
</organism>
<dbReference type="Proteomes" id="UP001472677">
    <property type="component" value="Unassembled WGS sequence"/>
</dbReference>
<reference evidence="1 2" key="1">
    <citation type="journal article" date="2024" name="G3 (Bethesda)">
        <title>Genome assembly of Hibiscus sabdariffa L. provides insights into metabolisms of medicinal natural products.</title>
        <authorList>
            <person name="Kim T."/>
        </authorList>
    </citation>
    <scope>NUCLEOTIDE SEQUENCE [LARGE SCALE GENOMIC DNA]</scope>
    <source>
        <strain evidence="1">TK-2024</strain>
        <tissue evidence="1">Old leaves</tissue>
    </source>
</reference>
<dbReference type="EMBL" id="JBBPBM010000001">
    <property type="protein sequence ID" value="KAK8600436.1"/>
    <property type="molecule type" value="Genomic_DNA"/>
</dbReference>
<sequence>MMYYVQEEDFEGILTIPRSNGMPGYAQGVEGLIKDFNRSMILENEGRFQGSLHMKIKKHGLLLTGKFAKQAPFQKRISRLTLLSNPQLLQPLEDSHHVEYQAFFPWNQQLPQPMRQYGYACYRFRSRNYPCMTITQR</sequence>
<keyword evidence="2" id="KW-1185">Reference proteome</keyword>
<gene>
    <name evidence="1" type="ORF">V6N12_050290</name>
</gene>
<accession>A0ABR2GD63</accession>
<evidence type="ECO:0000313" key="1">
    <source>
        <dbReference type="EMBL" id="KAK8600436.1"/>
    </source>
</evidence>
<proteinExistence type="predicted"/>
<comment type="caution">
    <text evidence="1">The sequence shown here is derived from an EMBL/GenBank/DDBJ whole genome shotgun (WGS) entry which is preliminary data.</text>
</comment>
<protein>
    <submittedName>
        <fullName evidence="1">Uncharacterized protein</fullName>
    </submittedName>
</protein>
<evidence type="ECO:0000313" key="2">
    <source>
        <dbReference type="Proteomes" id="UP001472677"/>
    </source>
</evidence>